<keyword evidence="2 5" id="KW-0812">Transmembrane</keyword>
<dbReference type="EMBL" id="JABBNT010000002">
    <property type="protein sequence ID" value="NMM44520.1"/>
    <property type="molecule type" value="Genomic_DNA"/>
</dbReference>
<dbReference type="PANTHER" id="PTHR36917:SF1">
    <property type="entry name" value="INNER MEMBRANE-SPANNING PROTEIN YCIB"/>
    <property type="match status" value="1"/>
</dbReference>
<evidence type="ECO:0000256" key="4">
    <source>
        <dbReference type="ARBA" id="ARBA00023136"/>
    </source>
</evidence>
<evidence type="ECO:0000313" key="8">
    <source>
        <dbReference type="Proteomes" id="UP000539372"/>
    </source>
</evidence>
<proteinExistence type="inferred from homology"/>
<dbReference type="PANTHER" id="PTHR36917">
    <property type="entry name" value="INTRACELLULAR SEPTATION PROTEIN A-RELATED"/>
    <property type="match status" value="1"/>
</dbReference>
<dbReference type="GO" id="GO:0005886">
    <property type="term" value="C:plasma membrane"/>
    <property type="evidence" value="ECO:0007669"/>
    <property type="project" value="UniProtKB-SubCell"/>
</dbReference>
<gene>
    <name evidence="5" type="primary">yciB</name>
    <name evidence="7" type="ORF">HH303_08515</name>
</gene>
<keyword evidence="5" id="KW-0997">Cell inner membrane</keyword>
<evidence type="ECO:0000256" key="3">
    <source>
        <dbReference type="ARBA" id="ARBA00022989"/>
    </source>
</evidence>
<dbReference type="RefSeq" id="WP_169624800.1">
    <property type="nucleotide sequence ID" value="NZ_JABBNT010000002.1"/>
</dbReference>
<feature type="transmembrane region" description="Helical" evidence="5">
    <location>
        <begin position="144"/>
        <end position="164"/>
    </location>
</feature>
<evidence type="ECO:0000256" key="2">
    <source>
        <dbReference type="ARBA" id="ARBA00022692"/>
    </source>
</evidence>
<dbReference type="Proteomes" id="UP000539372">
    <property type="component" value="Unassembled WGS sequence"/>
</dbReference>
<feature type="transmembrane region" description="Helical" evidence="5">
    <location>
        <begin position="170"/>
        <end position="189"/>
    </location>
</feature>
<comment type="subcellular location">
    <subcellularLocation>
        <location evidence="5">Cell inner membrane</location>
        <topology evidence="5">Multi-pass membrane protein</topology>
    </subcellularLocation>
</comment>
<comment type="caution">
    <text evidence="7">The sequence shown here is derived from an EMBL/GenBank/DDBJ whole genome shotgun (WGS) entry which is preliminary data.</text>
</comment>
<evidence type="ECO:0000256" key="1">
    <source>
        <dbReference type="ARBA" id="ARBA00022475"/>
    </source>
</evidence>
<protein>
    <recommendedName>
        <fullName evidence="5">Inner membrane-spanning protein YciB</fullName>
    </recommendedName>
</protein>
<name>A0A7Y0DZM5_9PROT</name>
<sequence>MTDRETNAPTPATGKPGKKSAAPQWLGSAIEFAPLGAFLVTWLWSKDLMAATVVVMVASALAVLVSYLVHRKIPWMPLMTAMIVGVFGGLTLYLADESFIKMKPTMINTLFAAILFGMLALGKLPLKKLLGHAFEMPDSAWKTLTVRTGLFFLITAILNEAVWRTQPTEVWVYFKFPGLTVLTIGYFLLQIPFIMRHADQNQTS</sequence>
<keyword evidence="4 5" id="KW-0472">Membrane</keyword>
<comment type="similarity">
    <text evidence="5">Belongs to the YciB family.</text>
</comment>
<organism evidence="7 8">
    <name type="scientific">Pacificispira spongiicola</name>
    <dbReference type="NCBI Taxonomy" id="2729598"/>
    <lineage>
        <taxon>Bacteria</taxon>
        <taxon>Pseudomonadati</taxon>
        <taxon>Pseudomonadota</taxon>
        <taxon>Alphaproteobacteria</taxon>
        <taxon>Rhodospirillales</taxon>
        <taxon>Rhodospirillaceae</taxon>
        <taxon>Pacificispira</taxon>
    </lineage>
</organism>
<feature type="transmembrane region" description="Helical" evidence="5">
    <location>
        <begin position="50"/>
        <end position="69"/>
    </location>
</feature>
<dbReference type="HAMAP" id="MF_00189">
    <property type="entry name" value="YciB"/>
    <property type="match status" value="1"/>
</dbReference>
<evidence type="ECO:0000313" key="7">
    <source>
        <dbReference type="EMBL" id="NMM44520.1"/>
    </source>
</evidence>
<dbReference type="AlphaFoldDB" id="A0A7Y0DZM5"/>
<feature type="transmembrane region" description="Helical" evidence="5">
    <location>
        <begin position="76"/>
        <end position="94"/>
    </location>
</feature>
<feature type="transmembrane region" description="Helical" evidence="5">
    <location>
        <begin position="25"/>
        <end position="44"/>
    </location>
</feature>
<feature type="region of interest" description="Disordered" evidence="6">
    <location>
        <begin position="1"/>
        <end position="20"/>
    </location>
</feature>
<dbReference type="Pfam" id="PF04279">
    <property type="entry name" value="IspA"/>
    <property type="match status" value="1"/>
</dbReference>
<evidence type="ECO:0000256" key="6">
    <source>
        <dbReference type="SAM" id="MobiDB-lite"/>
    </source>
</evidence>
<keyword evidence="3 5" id="KW-1133">Transmembrane helix</keyword>
<reference evidence="7 8" key="1">
    <citation type="submission" date="2020-04" db="EMBL/GenBank/DDBJ databases">
        <title>Rhodospirillaceae bacterium KN72 isolated from deep sea.</title>
        <authorList>
            <person name="Zhang D.-C."/>
        </authorList>
    </citation>
    <scope>NUCLEOTIDE SEQUENCE [LARGE SCALE GENOMIC DNA]</scope>
    <source>
        <strain evidence="7 8">KN72</strain>
    </source>
</reference>
<keyword evidence="1 5" id="KW-1003">Cell membrane</keyword>
<keyword evidence="8" id="KW-1185">Reference proteome</keyword>
<dbReference type="InterPro" id="IPR006008">
    <property type="entry name" value="YciB"/>
</dbReference>
<comment type="function">
    <text evidence="5">Plays a role in cell envelope biogenesis, maintenance of cell envelope integrity and membrane homeostasis.</text>
</comment>
<evidence type="ECO:0000256" key="5">
    <source>
        <dbReference type="HAMAP-Rule" id="MF_00189"/>
    </source>
</evidence>
<feature type="transmembrane region" description="Helical" evidence="5">
    <location>
        <begin position="106"/>
        <end position="124"/>
    </location>
</feature>
<accession>A0A7Y0DZM5</accession>